<name>A0A9P6NJ02_9BASI</name>
<accession>A0A9P6NJ02</accession>
<comment type="caution">
    <text evidence="1">The sequence shown here is derived from an EMBL/GenBank/DDBJ whole genome shotgun (WGS) entry which is preliminary data.</text>
</comment>
<dbReference type="Proteomes" id="UP000886653">
    <property type="component" value="Unassembled WGS sequence"/>
</dbReference>
<gene>
    <name evidence="1" type="ORF">CROQUDRAFT_34986</name>
</gene>
<dbReference type="EMBL" id="MU167286">
    <property type="protein sequence ID" value="KAG0144903.1"/>
    <property type="molecule type" value="Genomic_DNA"/>
</dbReference>
<dbReference type="AlphaFoldDB" id="A0A9P6NJ02"/>
<proteinExistence type="predicted"/>
<reference evidence="1" key="1">
    <citation type="submission" date="2013-11" db="EMBL/GenBank/DDBJ databases">
        <title>Genome sequence of the fusiform rust pathogen reveals effectors for host alternation and coevolution with pine.</title>
        <authorList>
            <consortium name="DOE Joint Genome Institute"/>
            <person name="Smith K."/>
            <person name="Pendleton A."/>
            <person name="Kubisiak T."/>
            <person name="Anderson C."/>
            <person name="Salamov A."/>
            <person name="Aerts A."/>
            <person name="Riley R."/>
            <person name="Clum A."/>
            <person name="Lindquist E."/>
            <person name="Ence D."/>
            <person name="Campbell M."/>
            <person name="Kronenberg Z."/>
            <person name="Feau N."/>
            <person name="Dhillon B."/>
            <person name="Hamelin R."/>
            <person name="Burleigh J."/>
            <person name="Smith J."/>
            <person name="Yandell M."/>
            <person name="Nelson C."/>
            <person name="Grigoriev I."/>
            <person name="Davis J."/>
        </authorList>
    </citation>
    <scope>NUCLEOTIDE SEQUENCE</scope>
    <source>
        <strain evidence="1">G11</strain>
    </source>
</reference>
<evidence type="ECO:0000313" key="2">
    <source>
        <dbReference type="Proteomes" id="UP000886653"/>
    </source>
</evidence>
<evidence type="ECO:0000313" key="1">
    <source>
        <dbReference type="EMBL" id="KAG0144903.1"/>
    </source>
</evidence>
<protein>
    <submittedName>
        <fullName evidence="1">Uncharacterized protein</fullName>
    </submittedName>
</protein>
<dbReference type="OrthoDB" id="2513046at2759"/>
<organism evidence="1 2">
    <name type="scientific">Cronartium quercuum f. sp. fusiforme G11</name>
    <dbReference type="NCBI Taxonomy" id="708437"/>
    <lineage>
        <taxon>Eukaryota</taxon>
        <taxon>Fungi</taxon>
        <taxon>Dikarya</taxon>
        <taxon>Basidiomycota</taxon>
        <taxon>Pucciniomycotina</taxon>
        <taxon>Pucciniomycetes</taxon>
        <taxon>Pucciniales</taxon>
        <taxon>Coleosporiaceae</taxon>
        <taxon>Cronartium</taxon>
    </lineage>
</organism>
<sequence>EVETNLYTSTHSEIYVMSKTFCWIDRDVEIYDFEGKVAYLISYEDETGHLFKKETQFQLKSVQGKPGLTSDSEHGLCGFDHTYHATNGLRIKLSTKAFFPDKWYLE</sequence>
<feature type="non-terminal residue" evidence="1">
    <location>
        <position position="1"/>
    </location>
</feature>
<feature type="non-terminal residue" evidence="1">
    <location>
        <position position="106"/>
    </location>
</feature>
<keyword evidence="2" id="KW-1185">Reference proteome</keyword>